<dbReference type="RefSeq" id="WP_089849544.1">
    <property type="nucleotide sequence ID" value="NZ_FNEJ01000017.1"/>
</dbReference>
<dbReference type="PANTHER" id="PTHR38457">
    <property type="entry name" value="REGULATOR ABRB-RELATED"/>
    <property type="match status" value="1"/>
</dbReference>
<dbReference type="InterPro" id="IPR007820">
    <property type="entry name" value="AbrB_fam"/>
</dbReference>
<evidence type="ECO:0008006" key="4">
    <source>
        <dbReference type="Google" id="ProtNLM"/>
    </source>
</evidence>
<dbReference type="OrthoDB" id="7157734at2"/>
<name>A0A1G8QSM9_9RHOB</name>
<proteinExistence type="predicted"/>
<dbReference type="PIRSF" id="PIRSF038991">
    <property type="entry name" value="Protein_AbrB"/>
    <property type="match status" value="1"/>
</dbReference>
<evidence type="ECO:0000313" key="3">
    <source>
        <dbReference type="Proteomes" id="UP000199093"/>
    </source>
</evidence>
<evidence type="ECO:0000256" key="1">
    <source>
        <dbReference type="SAM" id="Phobius"/>
    </source>
</evidence>
<keyword evidence="1" id="KW-0812">Transmembrane</keyword>
<dbReference type="Pfam" id="PF05145">
    <property type="entry name" value="AbrB"/>
    <property type="match status" value="1"/>
</dbReference>
<dbReference type="AlphaFoldDB" id="A0A1G8QSM9"/>
<feature type="transmembrane region" description="Helical" evidence="1">
    <location>
        <begin position="150"/>
        <end position="168"/>
    </location>
</feature>
<protein>
    <recommendedName>
        <fullName evidence="4">Ammonia monooxygenase</fullName>
    </recommendedName>
</protein>
<dbReference type="GO" id="GO:0010468">
    <property type="term" value="P:regulation of gene expression"/>
    <property type="evidence" value="ECO:0007669"/>
    <property type="project" value="InterPro"/>
</dbReference>
<dbReference type="STRING" id="555512.SAMN04487993_101736"/>
<keyword evidence="3" id="KW-1185">Reference proteome</keyword>
<keyword evidence="1" id="KW-1133">Transmembrane helix</keyword>
<sequence length="352" mass="36449">MSLLPPGVLRGLATIAMGASGGAVFFALNLPLPWVLGSLAASALVTQATRFRPKLPPSWRSFAMVAIGTMLGTGFTQDVVARSGSWVLSLIAMSLLSLGFFLLAYGVFRRWGNMSRQTALFAAIPGGLSVVTMLAEEAGAETNRVVLCHTARLVVLLVSAPLVIQGLSGIDLADANSTMFHGAEQLDPLRHGLLALAALASWFAAKHLRFPSGMLMLPLLASALLHATGLVTVHVPPLLSVLAQVVIGSGVGARFAQYTPRQIARDGGLAALVGAALAVGSLAGAMLLVPLTGEEVAPLFLAYLPGGAPELGVVALALMIDPAMVAAHHVLRVFLIVAALPAAARRFGRDEP</sequence>
<reference evidence="3" key="1">
    <citation type="submission" date="2016-10" db="EMBL/GenBank/DDBJ databases">
        <authorList>
            <person name="Varghese N."/>
            <person name="Submissions S."/>
        </authorList>
    </citation>
    <scope>NUCLEOTIDE SEQUENCE [LARGE SCALE GENOMIC DNA]</scope>
    <source>
        <strain evidence="3">DSM 26424</strain>
    </source>
</reference>
<accession>A0A1G8QSM9</accession>
<dbReference type="PANTHER" id="PTHR38457:SF1">
    <property type="entry name" value="REGULATOR ABRB-RELATED"/>
    <property type="match status" value="1"/>
</dbReference>
<feature type="transmembrane region" description="Helical" evidence="1">
    <location>
        <begin position="61"/>
        <end position="80"/>
    </location>
</feature>
<dbReference type="Proteomes" id="UP000199093">
    <property type="component" value="Unassembled WGS sequence"/>
</dbReference>
<feature type="transmembrane region" description="Helical" evidence="1">
    <location>
        <begin position="268"/>
        <end position="291"/>
    </location>
</feature>
<dbReference type="GO" id="GO:0016020">
    <property type="term" value="C:membrane"/>
    <property type="evidence" value="ECO:0007669"/>
    <property type="project" value="InterPro"/>
</dbReference>
<dbReference type="EMBL" id="FNEJ01000017">
    <property type="protein sequence ID" value="SDJ07698.1"/>
    <property type="molecule type" value="Genomic_DNA"/>
</dbReference>
<dbReference type="InterPro" id="IPR017516">
    <property type="entry name" value="AbrB_dup"/>
</dbReference>
<dbReference type="NCBIfam" id="TIGR03082">
    <property type="entry name" value="Gneg_AbrB_dup"/>
    <property type="match status" value="2"/>
</dbReference>
<gene>
    <name evidence="2" type="ORF">SAMN04487993_101736</name>
</gene>
<evidence type="ECO:0000313" key="2">
    <source>
        <dbReference type="EMBL" id="SDJ07698.1"/>
    </source>
</evidence>
<feature type="transmembrane region" description="Helical" evidence="1">
    <location>
        <begin position="7"/>
        <end position="26"/>
    </location>
</feature>
<feature type="transmembrane region" description="Helical" evidence="1">
    <location>
        <begin position="86"/>
        <end position="108"/>
    </location>
</feature>
<organism evidence="2 3">
    <name type="scientific">Salipiger marinus</name>
    <dbReference type="NCBI Taxonomy" id="555512"/>
    <lineage>
        <taxon>Bacteria</taxon>
        <taxon>Pseudomonadati</taxon>
        <taxon>Pseudomonadota</taxon>
        <taxon>Alphaproteobacteria</taxon>
        <taxon>Rhodobacterales</taxon>
        <taxon>Roseobacteraceae</taxon>
        <taxon>Salipiger</taxon>
    </lineage>
</organism>
<feature type="transmembrane region" description="Helical" evidence="1">
    <location>
        <begin position="311"/>
        <end position="340"/>
    </location>
</feature>
<keyword evidence="1" id="KW-0472">Membrane</keyword>